<name>A0ABW2NWU4_9BACL</name>
<dbReference type="RefSeq" id="WP_379751366.1">
    <property type="nucleotide sequence ID" value="NZ_JBHTCP010000052.1"/>
</dbReference>
<proteinExistence type="predicted"/>
<dbReference type="EMBL" id="JBHTCP010000052">
    <property type="protein sequence ID" value="MFC7373433.1"/>
    <property type="molecule type" value="Genomic_DNA"/>
</dbReference>
<dbReference type="InterPro" id="IPR005331">
    <property type="entry name" value="Sulfotransferase"/>
</dbReference>
<dbReference type="PANTHER" id="PTHR32301:SF8">
    <property type="entry name" value="SULFOTRANSFERASE DOMAIN-CONTAINING PROTEIN"/>
    <property type="match status" value="1"/>
</dbReference>
<dbReference type="Proteomes" id="UP001596549">
    <property type="component" value="Unassembled WGS sequence"/>
</dbReference>
<sequence>MNKDKVLVLVHIPKTAGSSLTTAIMPYYQPHEVFTENDNGSFPSPGTKIIIGHNRFGRYHGLGPLLYITMLRNPIDRVISHYYYLKHVVLEDNLAKHVSLEEFSRSIWAANLQTQYLTGGVIDFELAIQHLKTFAFFGITELFTESLYLLEDNLGFANIQYSRINENPQKPKKEFINPYTIEQIRRNNLSDMKLYHWARNTFDKRLKESDWFKN</sequence>
<dbReference type="Pfam" id="PF03567">
    <property type="entry name" value="Sulfotransfer_2"/>
    <property type="match status" value="1"/>
</dbReference>
<protein>
    <submittedName>
        <fullName evidence="1">Sulfotransferase family 2 domain-containing protein</fullName>
    </submittedName>
</protein>
<evidence type="ECO:0000313" key="1">
    <source>
        <dbReference type="EMBL" id="MFC7373433.1"/>
    </source>
</evidence>
<dbReference type="SUPFAM" id="SSF52540">
    <property type="entry name" value="P-loop containing nucleoside triphosphate hydrolases"/>
    <property type="match status" value="2"/>
</dbReference>
<gene>
    <name evidence="1" type="ORF">ACFQPF_17470</name>
</gene>
<dbReference type="InterPro" id="IPR027417">
    <property type="entry name" value="P-loop_NTPase"/>
</dbReference>
<accession>A0ABW2NWU4</accession>
<reference evidence="2" key="1">
    <citation type="journal article" date="2019" name="Int. J. Syst. Evol. Microbiol.">
        <title>The Global Catalogue of Microorganisms (GCM) 10K type strain sequencing project: providing services to taxonomists for standard genome sequencing and annotation.</title>
        <authorList>
            <consortium name="The Broad Institute Genomics Platform"/>
            <consortium name="The Broad Institute Genome Sequencing Center for Infectious Disease"/>
            <person name="Wu L."/>
            <person name="Ma J."/>
        </authorList>
    </citation>
    <scope>NUCLEOTIDE SEQUENCE [LARGE SCALE GENOMIC DNA]</scope>
    <source>
        <strain evidence="2">NBRC 106396</strain>
    </source>
</reference>
<keyword evidence="2" id="KW-1185">Reference proteome</keyword>
<dbReference type="Gene3D" id="3.40.50.300">
    <property type="entry name" value="P-loop containing nucleotide triphosphate hydrolases"/>
    <property type="match status" value="1"/>
</dbReference>
<organism evidence="1 2">
    <name type="scientific">Fictibacillus iocasae</name>
    <dbReference type="NCBI Taxonomy" id="2715437"/>
    <lineage>
        <taxon>Bacteria</taxon>
        <taxon>Bacillati</taxon>
        <taxon>Bacillota</taxon>
        <taxon>Bacilli</taxon>
        <taxon>Bacillales</taxon>
        <taxon>Fictibacillaceae</taxon>
        <taxon>Fictibacillus</taxon>
    </lineage>
</organism>
<comment type="caution">
    <text evidence="1">The sequence shown here is derived from an EMBL/GenBank/DDBJ whole genome shotgun (WGS) entry which is preliminary data.</text>
</comment>
<dbReference type="PANTHER" id="PTHR32301">
    <property type="entry name" value="COUNTIN RECEPTOR CNR3-RELATED"/>
    <property type="match status" value="1"/>
</dbReference>
<evidence type="ECO:0000313" key="2">
    <source>
        <dbReference type="Proteomes" id="UP001596549"/>
    </source>
</evidence>
<dbReference type="InterPro" id="IPR053259">
    <property type="entry name" value="Golvesin-related_Golgi"/>
</dbReference>